<evidence type="ECO:0000256" key="2">
    <source>
        <dbReference type="ARBA" id="ARBA00022723"/>
    </source>
</evidence>
<keyword evidence="7" id="KW-1185">Reference proteome</keyword>
<name>A0A2S1LG89_9FLAO</name>
<keyword evidence="4" id="KW-0106">Calcium</keyword>
<dbReference type="PROSITE" id="PS00523">
    <property type="entry name" value="SULFATASE_1"/>
    <property type="match status" value="1"/>
</dbReference>
<gene>
    <name evidence="6" type="ORF">FFWV33_14940</name>
</gene>
<evidence type="ECO:0000256" key="3">
    <source>
        <dbReference type="ARBA" id="ARBA00022801"/>
    </source>
</evidence>
<organism evidence="6 7">
    <name type="scientific">Flavobacterium faecale</name>
    <dbReference type="NCBI Taxonomy" id="1355330"/>
    <lineage>
        <taxon>Bacteria</taxon>
        <taxon>Pseudomonadati</taxon>
        <taxon>Bacteroidota</taxon>
        <taxon>Flavobacteriia</taxon>
        <taxon>Flavobacteriales</taxon>
        <taxon>Flavobacteriaceae</taxon>
        <taxon>Flavobacterium</taxon>
    </lineage>
</organism>
<accession>A0A2S1LG89</accession>
<dbReference type="PANTHER" id="PTHR42693:SF53">
    <property type="entry name" value="ENDO-4-O-SULFATASE"/>
    <property type="match status" value="1"/>
</dbReference>
<evidence type="ECO:0000313" key="6">
    <source>
        <dbReference type="EMBL" id="AWG22729.1"/>
    </source>
</evidence>
<evidence type="ECO:0000259" key="5">
    <source>
        <dbReference type="Pfam" id="PF00884"/>
    </source>
</evidence>
<dbReference type="GO" id="GO:0004065">
    <property type="term" value="F:arylsulfatase activity"/>
    <property type="evidence" value="ECO:0007669"/>
    <property type="project" value="TreeGrafter"/>
</dbReference>
<dbReference type="PROSITE" id="PS51257">
    <property type="entry name" value="PROKAR_LIPOPROTEIN"/>
    <property type="match status" value="1"/>
</dbReference>
<evidence type="ECO:0000313" key="7">
    <source>
        <dbReference type="Proteomes" id="UP000244527"/>
    </source>
</evidence>
<keyword evidence="2" id="KW-0479">Metal-binding</keyword>
<sequence>MKNNTTHVTERPHLFLILIVFVFLGCSKNDNNSETLTTNTTAPNILFIIADDLGKDAISGFSEGSIKPSTPNIDAIRTNGLSFTNFWAYPTCSPTRASILTGKYGYRTGVKWAGDVLSTTELSLQDYIKKQTNSKYATALVGKWHLSGSSDTFNPEVFGIDYYAGFLRGEVENYYSWTMSENGSSKVVTDYATTKFTDLAIDWIGTQSKPWFMWLAYNAPHTPFHVPPSNMHKQGNLPEYKDGMDAAPYYMAAIEAMDFQIGQLLATMSEAQKANTIIIFIGDNGTPNEVAQSPYSSKTAKGTVYQGGINVPMFISGKGVSRNGTENNLVSSTDLFATIAQIAGSTTTQINDSTSFLSLLSQSSATRSYQYAEKNNGTIDTWTISNGSYKLIQYTTGVNELYYLVSDPYELNNLIKGTLTSAQTSAKTALEAELSIIRK</sequence>
<dbReference type="EMBL" id="CP020918">
    <property type="protein sequence ID" value="AWG22729.1"/>
    <property type="molecule type" value="Genomic_DNA"/>
</dbReference>
<dbReference type="RefSeq" id="WP_108741646.1">
    <property type="nucleotide sequence ID" value="NZ_CP020918.1"/>
</dbReference>
<dbReference type="InterPro" id="IPR000917">
    <property type="entry name" value="Sulfatase_N"/>
</dbReference>
<dbReference type="KEGG" id="ffa:FFWV33_14940"/>
<evidence type="ECO:0000256" key="1">
    <source>
        <dbReference type="ARBA" id="ARBA00008779"/>
    </source>
</evidence>
<dbReference type="InterPro" id="IPR024607">
    <property type="entry name" value="Sulfatase_CS"/>
</dbReference>
<evidence type="ECO:0000256" key="4">
    <source>
        <dbReference type="ARBA" id="ARBA00022837"/>
    </source>
</evidence>
<dbReference type="AlphaFoldDB" id="A0A2S1LG89"/>
<dbReference type="SUPFAM" id="SSF53649">
    <property type="entry name" value="Alkaline phosphatase-like"/>
    <property type="match status" value="1"/>
</dbReference>
<comment type="similarity">
    <text evidence="1">Belongs to the sulfatase family.</text>
</comment>
<feature type="domain" description="Sulfatase N-terminal" evidence="5">
    <location>
        <begin position="43"/>
        <end position="344"/>
    </location>
</feature>
<dbReference type="InterPro" id="IPR050738">
    <property type="entry name" value="Sulfatase"/>
</dbReference>
<dbReference type="Gene3D" id="3.40.720.10">
    <property type="entry name" value="Alkaline Phosphatase, subunit A"/>
    <property type="match status" value="1"/>
</dbReference>
<proteinExistence type="inferred from homology"/>
<dbReference type="GO" id="GO:0046872">
    <property type="term" value="F:metal ion binding"/>
    <property type="evidence" value="ECO:0007669"/>
    <property type="project" value="UniProtKB-KW"/>
</dbReference>
<dbReference type="PANTHER" id="PTHR42693">
    <property type="entry name" value="ARYLSULFATASE FAMILY MEMBER"/>
    <property type="match status" value="1"/>
</dbReference>
<protein>
    <submittedName>
        <fullName evidence="6">Sulfatase</fullName>
    </submittedName>
</protein>
<dbReference type="OrthoDB" id="975025at2"/>
<keyword evidence="3" id="KW-0378">Hydrolase</keyword>
<dbReference type="Proteomes" id="UP000244527">
    <property type="component" value="Chromosome"/>
</dbReference>
<reference evidence="6 7" key="1">
    <citation type="submission" date="2017-04" db="EMBL/GenBank/DDBJ databases">
        <title>Compelte genome sequence of WV33.</title>
        <authorList>
            <person name="Lee P.C."/>
        </authorList>
    </citation>
    <scope>NUCLEOTIDE SEQUENCE [LARGE SCALE GENOMIC DNA]</scope>
    <source>
        <strain evidence="6 7">WV33</strain>
    </source>
</reference>
<dbReference type="Pfam" id="PF00884">
    <property type="entry name" value="Sulfatase"/>
    <property type="match status" value="1"/>
</dbReference>
<dbReference type="InterPro" id="IPR017850">
    <property type="entry name" value="Alkaline_phosphatase_core_sf"/>
</dbReference>